<dbReference type="AlphaFoldDB" id="A0A6J6FR02"/>
<dbReference type="EMBL" id="CAEZUG010000020">
    <property type="protein sequence ID" value="CAB4589485.1"/>
    <property type="molecule type" value="Genomic_DNA"/>
</dbReference>
<evidence type="ECO:0000313" key="4">
    <source>
        <dbReference type="EMBL" id="CAB4745528.1"/>
    </source>
</evidence>
<evidence type="ECO:0000313" key="3">
    <source>
        <dbReference type="EMBL" id="CAB4661129.1"/>
    </source>
</evidence>
<feature type="transmembrane region" description="Helical" evidence="1">
    <location>
        <begin position="9"/>
        <end position="27"/>
    </location>
</feature>
<evidence type="ECO:0000256" key="1">
    <source>
        <dbReference type="SAM" id="Phobius"/>
    </source>
</evidence>
<accession>A0A6J6FR02</accession>
<sequence>MSIRQSKGWVALLATIIGLGFGGYIFVNRAVTTQVYVTNCGILDYKPTAMLKFCGDTSVGIDKITWLSWSAKGASGEGIYQINDCEPSCDAGKLHYAEVEITVSKAKTIDGKQALTFISITTKDGKMLPLSQSPIDEWPLELAG</sequence>
<keyword evidence="1" id="KW-1133">Transmembrane helix</keyword>
<reference evidence="2" key="1">
    <citation type="submission" date="2020-05" db="EMBL/GenBank/DDBJ databases">
        <authorList>
            <person name="Chiriac C."/>
            <person name="Salcher M."/>
            <person name="Ghai R."/>
            <person name="Kavagutti S V."/>
        </authorList>
    </citation>
    <scope>NUCLEOTIDE SEQUENCE</scope>
</reference>
<keyword evidence="1" id="KW-0472">Membrane</keyword>
<dbReference type="EMBL" id="CAEZZB010000054">
    <property type="protein sequence ID" value="CAB4745528.1"/>
    <property type="molecule type" value="Genomic_DNA"/>
</dbReference>
<keyword evidence="1" id="KW-0812">Transmembrane</keyword>
<dbReference type="EMBL" id="CAEZWQ010000049">
    <property type="protein sequence ID" value="CAB4661129.1"/>
    <property type="molecule type" value="Genomic_DNA"/>
</dbReference>
<protein>
    <submittedName>
        <fullName evidence="2">Unannotated protein</fullName>
    </submittedName>
</protein>
<gene>
    <name evidence="2" type="ORF">UFOPK1795_00500</name>
    <name evidence="3" type="ORF">UFOPK2275_00543</name>
    <name evidence="4" type="ORF">UFOPK2816_00554</name>
</gene>
<evidence type="ECO:0000313" key="2">
    <source>
        <dbReference type="EMBL" id="CAB4589485.1"/>
    </source>
</evidence>
<organism evidence="2">
    <name type="scientific">freshwater metagenome</name>
    <dbReference type="NCBI Taxonomy" id="449393"/>
    <lineage>
        <taxon>unclassified sequences</taxon>
        <taxon>metagenomes</taxon>
        <taxon>ecological metagenomes</taxon>
    </lineage>
</organism>
<name>A0A6J6FR02_9ZZZZ</name>
<proteinExistence type="predicted"/>